<sequence length="567" mass="63289">MRLVWTLVQHRYDLGFTCGSDGEGRRRMSYESKLKPHQNQIRRPDVLEGGLGSQERTLAVLLEQAFAIKEEVAAGLQSTKGSVQVEALSRKLLESHILTVTHIVKQLSRDIQALQRQIALRDSVSSGTTLAVQSLDQKNMAGIGDLRGRVARMSGGLKEAKEQTDSLRCWTDHQLYSSHQTLAQSNRQLRSQLQDKMVAPIVYVEYGVSMQFCFLFLTGFRFFLMAPPGRNKCLLEAESRLAAQLRALEARAERDRADRSQADQLKRSETKLSKRMSSLESSLHRELQLLKQEYDKGFRSVHDAIESLRQIGDIKSRLDKEKLQQDTRHLGSKISYISLYVRMSVKFSGWEVVDDGASFPGVELGPSQRPQDKGVYTMYHGTSVASARLIVASGFKQSPHGLLGKGVYVSRSRRKASSYPRQSSQSDRVVLEVRVRVGRVKRINTDNHPMQYTWSTKGFDTAWVPPHCGLTAVPSGLEEDCVFDPKRVQVVGIAKAPDATIKRELQQLLATRSQSSGGCGGGGGSPEVCSLCKRKTQQGSPHVKQQCWECGKNICILMSKHFCPATP</sequence>
<protein>
    <submittedName>
        <fullName evidence="2">Uncharacterized protein</fullName>
    </submittedName>
</protein>
<accession>A0A6A4SE24</accession>
<organism evidence="2 3">
    <name type="scientific">Scophthalmus maximus</name>
    <name type="common">Turbot</name>
    <name type="synonym">Psetta maxima</name>
    <dbReference type="NCBI Taxonomy" id="52904"/>
    <lineage>
        <taxon>Eukaryota</taxon>
        <taxon>Metazoa</taxon>
        <taxon>Chordata</taxon>
        <taxon>Craniata</taxon>
        <taxon>Vertebrata</taxon>
        <taxon>Euteleostomi</taxon>
        <taxon>Actinopterygii</taxon>
        <taxon>Neopterygii</taxon>
        <taxon>Teleostei</taxon>
        <taxon>Neoteleostei</taxon>
        <taxon>Acanthomorphata</taxon>
        <taxon>Carangaria</taxon>
        <taxon>Pleuronectiformes</taxon>
        <taxon>Pleuronectoidei</taxon>
        <taxon>Scophthalmidae</taxon>
        <taxon>Scophthalmus</taxon>
    </lineage>
</organism>
<dbReference type="AlphaFoldDB" id="A0A6A4SE24"/>
<name>A0A6A4SE24_SCOMX</name>
<dbReference type="SUPFAM" id="SSF56399">
    <property type="entry name" value="ADP-ribosylation"/>
    <property type="match status" value="1"/>
</dbReference>
<comment type="caution">
    <text evidence="2">The sequence shown here is derived from an EMBL/GenBank/DDBJ whole genome shotgun (WGS) entry which is preliminary data.</text>
</comment>
<dbReference type="PANTHER" id="PTHR36542:SF6">
    <property type="entry name" value="GIG2-LIKE PROTEIN DREP"/>
    <property type="match status" value="1"/>
</dbReference>
<evidence type="ECO:0000256" key="1">
    <source>
        <dbReference type="SAM" id="MobiDB-lite"/>
    </source>
</evidence>
<evidence type="ECO:0000313" key="2">
    <source>
        <dbReference type="EMBL" id="KAF0033386.1"/>
    </source>
</evidence>
<gene>
    <name evidence="2" type="ORF">F2P81_013452</name>
</gene>
<dbReference type="Proteomes" id="UP000438429">
    <property type="component" value="Unassembled WGS sequence"/>
</dbReference>
<evidence type="ECO:0000313" key="3">
    <source>
        <dbReference type="Proteomes" id="UP000438429"/>
    </source>
</evidence>
<proteinExistence type="predicted"/>
<dbReference type="Gene3D" id="3.90.175.10">
    <property type="entry name" value="Diphtheria Toxin, domain 1"/>
    <property type="match status" value="1"/>
</dbReference>
<reference evidence="2 3" key="1">
    <citation type="submission" date="2019-06" db="EMBL/GenBank/DDBJ databases">
        <title>Draft genomes of female and male turbot (Scophthalmus maximus).</title>
        <authorList>
            <person name="Xu H."/>
            <person name="Xu X.-W."/>
            <person name="Shao C."/>
            <person name="Chen S."/>
        </authorList>
    </citation>
    <scope>NUCLEOTIDE SEQUENCE [LARGE SCALE GENOMIC DNA]</scope>
    <source>
        <strain evidence="2">Ysfricsl-2016a</strain>
        <tissue evidence="2">Blood</tissue>
    </source>
</reference>
<feature type="compositionally biased region" description="Basic and acidic residues" evidence="1">
    <location>
        <begin position="253"/>
        <end position="272"/>
    </location>
</feature>
<dbReference type="EMBL" id="VEVO01000012">
    <property type="protein sequence ID" value="KAF0033386.1"/>
    <property type="molecule type" value="Genomic_DNA"/>
</dbReference>
<dbReference type="GO" id="GO:0005737">
    <property type="term" value="C:cytoplasm"/>
    <property type="evidence" value="ECO:0007669"/>
    <property type="project" value="TreeGrafter"/>
</dbReference>
<dbReference type="PANTHER" id="PTHR36542">
    <property type="entry name" value="GIG2-LIKE PROTEIN DRED-RELATED"/>
    <property type="match status" value="1"/>
</dbReference>
<feature type="region of interest" description="Disordered" evidence="1">
    <location>
        <begin position="253"/>
        <end position="273"/>
    </location>
</feature>